<evidence type="ECO:0000313" key="2">
    <source>
        <dbReference type="EMBL" id="GAF86586.1"/>
    </source>
</evidence>
<dbReference type="AlphaFoldDB" id="X0TH34"/>
<proteinExistence type="predicted"/>
<feature type="domain" description="Response regulatory" evidence="1">
    <location>
        <begin position="1"/>
        <end position="66"/>
    </location>
</feature>
<dbReference type="Gene3D" id="3.40.50.2300">
    <property type="match status" value="1"/>
</dbReference>
<name>X0TH34_9ZZZZ</name>
<protein>
    <recommendedName>
        <fullName evidence="1">Response regulatory domain-containing protein</fullName>
    </recommendedName>
</protein>
<evidence type="ECO:0000259" key="1">
    <source>
        <dbReference type="PROSITE" id="PS50110"/>
    </source>
</evidence>
<sequence>CELELDDGNGVELAERLRMLSARPIILLADDPTTEDTLAAMRLGVRDLLIKPFPVTDLLDAAERALRSQEVRQAHTAKYHRMRKLLRRVLRERRELNQRVELVCRDLVGAQRRLMHRVFDSQETRPTG</sequence>
<gene>
    <name evidence="2" type="ORF">S01H1_24931</name>
</gene>
<feature type="non-terminal residue" evidence="2">
    <location>
        <position position="1"/>
    </location>
</feature>
<dbReference type="InterPro" id="IPR011006">
    <property type="entry name" value="CheY-like_superfamily"/>
</dbReference>
<reference evidence="2" key="1">
    <citation type="journal article" date="2014" name="Front. Microbiol.">
        <title>High frequency of phylogenetically diverse reductive dehalogenase-homologous genes in deep subseafloor sedimentary metagenomes.</title>
        <authorList>
            <person name="Kawai M."/>
            <person name="Futagami T."/>
            <person name="Toyoda A."/>
            <person name="Takaki Y."/>
            <person name="Nishi S."/>
            <person name="Hori S."/>
            <person name="Arai W."/>
            <person name="Tsubouchi T."/>
            <person name="Morono Y."/>
            <person name="Uchiyama I."/>
            <person name="Ito T."/>
            <person name="Fujiyama A."/>
            <person name="Inagaki F."/>
            <person name="Takami H."/>
        </authorList>
    </citation>
    <scope>NUCLEOTIDE SEQUENCE</scope>
    <source>
        <strain evidence="2">Expedition CK06-06</strain>
    </source>
</reference>
<dbReference type="GO" id="GO:0000160">
    <property type="term" value="P:phosphorelay signal transduction system"/>
    <property type="evidence" value="ECO:0007669"/>
    <property type="project" value="InterPro"/>
</dbReference>
<dbReference type="EMBL" id="BARS01015015">
    <property type="protein sequence ID" value="GAF86586.1"/>
    <property type="molecule type" value="Genomic_DNA"/>
</dbReference>
<organism evidence="2">
    <name type="scientific">marine sediment metagenome</name>
    <dbReference type="NCBI Taxonomy" id="412755"/>
    <lineage>
        <taxon>unclassified sequences</taxon>
        <taxon>metagenomes</taxon>
        <taxon>ecological metagenomes</taxon>
    </lineage>
</organism>
<dbReference type="CDD" id="cd00156">
    <property type="entry name" value="REC"/>
    <property type="match status" value="1"/>
</dbReference>
<dbReference type="SUPFAM" id="SSF52172">
    <property type="entry name" value="CheY-like"/>
    <property type="match status" value="1"/>
</dbReference>
<dbReference type="InterPro" id="IPR001789">
    <property type="entry name" value="Sig_transdc_resp-reg_receiver"/>
</dbReference>
<accession>X0TH34</accession>
<comment type="caution">
    <text evidence="2">The sequence shown here is derived from an EMBL/GenBank/DDBJ whole genome shotgun (WGS) entry which is preliminary data.</text>
</comment>
<dbReference type="PROSITE" id="PS50110">
    <property type="entry name" value="RESPONSE_REGULATORY"/>
    <property type="match status" value="1"/>
</dbReference>